<proteinExistence type="predicted"/>
<evidence type="ECO:0000256" key="6">
    <source>
        <dbReference type="SAM" id="Phobius"/>
    </source>
</evidence>
<sequence length="502" mass="56038">MRPNYRKALVLVGTFLNAFPLSLQSYFGNLLPYIDSYYYAYREQIGFHVDPLWTSSVFVCSFILGMIVSSPIERRLGLHQSILATDICLSLALLLGYFTVKEPLALALVFGGSQGTFVGIVYSMMMKLLLLTMTEHKGLATGIMSAGPVFGALIFVGVSYVVINPYNKIPDLEVDNKAYFSDKDLVDRVPYYFLVVGAMTAAFTFIGMTLIYLGSWKYIQNQLEENVEESSLTCNKEDCANTDSTPIVSSDEEEAVPVNATASREHSKIRQDTVRKTKKCKQVSSSNNVLARKIQREEFLEDKRRTKPRAISDASPQEAIKTARFWLVWLAYVSSNHTNYLHLNLYKRYGQRVILDDSLLVTAGIISNAGMVVVRPLVGIASDRFGIRGMNVYLNAASCLFMSLMVLVLHTCPWLYVVLVVVEYMGVSPHTMLFSLLTAYEFGKTHCGSNMGLIRSGNILLVLLEPVFVDALIRAIGWDWLFLTGSLTSLVATMAVLALDFF</sequence>
<dbReference type="Gene3D" id="1.20.1250.20">
    <property type="entry name" value="MFS general substrate transporter like domains"/>
    <property type="match status" value="2"/>
</dbReference>
<dbReference type="PANTHER" id="PTHR43385:SF1">
    <property type="entry name" value="RIBOFLAVIN TRANSPORTER RIBJ"/>
    <property type="match status" value="1"/>
</dbReference>
<name>A0AAV4G3T7_9GAST</name>
<keyword evidence="4 6" id="KW-1133">Transmembrane helix</keyword>
<evidence type="ECO:0000313" key="7">
    <source>
        <dbReference type="EMBL" id="GFR80247.1"/>
    </source>
</evidence>
<feature type="transmembrane region" description="Helical" evidence="6">
    <location>
        <begin position="81"/>
        <end position="98"/>
    </location>
</feature>
<dbReference type="InterPro" id="IPR052983">
    <property type="entry name" value="MFS_Riboflavin_Transporter"/>
</dbReference>
<organism evidence="7 8">
    <name type="scientific">Elysia marginata</name>
    <dbReference type="NCBI Taxonomy" id="1093978"/>
    <lineage>
        <taxon>Eukaryota</taxon>
        <taxon>Metazoa</taxon>
        <taxon>Spiralia</taxon>
        <taxon>Lophotrochozoa</taxon>
        <taxon>Mollusca</taxon>
        <taxon>Gastropoda</taxon>
        <taxon>Heterobranchia</taxon>
        <taxon>Euthyneura</taxon>
        <taxon>Panpulmonata</taxon>
        <taxon>Sacoglossa</taxon>
        <taxon>Placobranchoidea</taxon>
        <taxon>Plakobranchidae</taxon>
        <taxon>Elysia</taxon>
    </lineage>
</organism>
<feature type="transmembrane region" description="Helical" evidence="6">
    <location>
        <begin position="104"/>
        <end position="126"/>
    </location>
</feature>
<keyword evidence="3 6" id="KW-0812">Transmembrane</keyword>
<feature type="transmembrane region" description="Helical" evidence="6">
    <location>
        <begin position="415"/>
        <end position="440"/>
    </location>
</feature>
<feature type="transmembrane region" description="Helical" evidence="6">
    <location>
        <begin position="480"/>
        <end position="499"/>
    </location>
</feature>
<evidence type="ECO:0000256" key="2">
    <source>
        <dbReference type="ARBA" id="ARBA00022448"/>
    </source>
</evidence>
<feature type="transmembrane region" description="Helical" evidence="6">
    <location>
        <begin position="138"/>
        <end position="163"/>
    </location>
</feature>
<feature type="transmembrane region" description="Helical" evidence="6">
    <location>
        <begin position="52"/>
        <end position="69"/>
    </location>
</feature>
<feature type="transmembrane region" description="Helical" evidence="6">
    <location>
        <begin position="452"/>
        <end position="474"/>
    </location>
</feature>
<comment type="subcellular location">
    <subcellularLocation>
        <location evidence="1">Membrane</location>
        <topology evidence="1">Multi-pass membrane protein</topology>
    </subcellularLocation>
</comment>
<dbReference type="GO" id="GO:0022857">
    <property type="term" value="F:transmembrane transporter activity"/>
    <property type="evidence" value="ECO:0007669"/>
    <property type="project" value="InterPro"/>
</dbReference>
<gene>
    <name evidence="7" type="ORF">ElyMa_005894000</name>
</gene>
<dbReference type="Proteomes" id="UP000762676">
    <property type="component" value="Unassembled WGS sequence"/>
</dbReference>
<protein>
    <submittedName>
        <fullName evidence="7">Major facilitator superfamily MFS-1 domain containing protein</fullName>
    </submittedName>
</protein>
<dbReference type="AlphaFoldDB" id="A0AAV4G3T7"/>
<feature type="transmembrane region" description="Helical" evidence="6">
    <location>
        <begin position="191"/>
        <end position="213"/>
    </location>
</feature>
<keyword evidence="5 6" id="KW-0472">Membrane</keyword>
<evidence type="ECO:0000256" key="1">
    <source>
        <dbReference type="ARBA" id="ARBA00004141"/>
    </source>
</evidence>
<keyword evidence="8" id="KW-1185">Reference proteome</keyword>
<dbReference type="PANTHER" id="PTHR43385">
    <property type="entry name" value="RIBOFLAVIN TRANSPORTER RIBJ"/>
    <property type="match status" value="1"/>
</dbReference>
<evidence type="ECO:0000256" key="5">
    <source>
        <dbReference type="ARBA" id="ARBA00023136"/>
    </source>
</evidence>
<dbReference type="SUPFAM" id="SSF103473">
    <property type="entry name" value="MFS general substrate transporter"/>
    <property type="match status" value="1"/>
</dbReference>
<dbReference type="GO" id="GO:0016020">
    <property type="term" value="C:membrane"/>
    <property type="evidence" value="ECO:0007669"/>
    <property type="project" value="UniProtKB-SubCell"/>
</dbReference>
<feature type="transmembrane region" description="Helical" evidence="6">
    <location>
        <begin position="392"/>
        <end position="409"/>
    </location>
</feature>
<evidence type="ECO:0000256" key="3">
    <source>
        <dbReference type="ARBA" id="ARBA00022692"/>
    </source>
</evidence>
<dbReference type="EMBL" id="BMAT01011845">
    <property type="protein sequence ID" value="GFR80247.1"/>
    <property type="molecule type" value="Genomic_DNA"/>
</dbReference>
<dbReference type="InterPro" id="IPR011701">
    <property type="entry name" value="MFS"/>
</dbReference>
<comment type="caution">
    <text evidence="7">The sequence shown here is derived from an EMBL/GenBank/DDBJ whole genome shotgun (WGS) entry which is preliminary data.</text>
</comment>
<dbReference type="Pfam" id="PF07690">
    <property type="entry name" value="MFS_1"/>
    <property type="match status" value="1"/>
</dbReference>
<evidence type="ECO:0000313" key="8">
    <source>
        <dbReference type="Proteomes" id="UP000762676"/>
    </source>
</evidence>
<accession>A0AAV4G3T7</accession>
<evidence type="ECO:0000256" key="4">
    <source>
        <dbReference type="ARBA" id="ARBA00022989"/>
    </source>
</evidence>
<dbReference type="InterPro" id="IPR036259">
    <property type="entry name" value="MFS_trans_sf"/>
</dbReference>
<reference evidence="7 8" key="1">
    <citation type="journal article" date="2021" name="Elife">
        <title>Chloroplast acquisition without the gene transfer in kleptoplastic sea slugs, Plakobranchus ocellatus.</title>
        <authorList>
            <person name="Maeda T."/>
            <person name="Takahashi S."/>
            <person name="Yoshida T."/>
            <person name="Shimamura S."/>
            <person name="Takaki Y."/>
            <person name="Nagai Y."/>
            <person name="Toyoda A."/>
            <person name="Suzuki Y."/>
            <person name="Arimoto A."/>
            <person name="Ishii H."/>
            <person name="Satoh N."/>
            <person name="Nishiyama T."/>
            <person name="Hasebe M."/>
            <person name="Maruyama T."/>
            <person name="Minagawa J."/>
            <person name="Obokata J."/>
            <person name="Shigenobu S."/>
        </authorList>
    </citation>
    <scope>NUCLEOTIDE SEQUENCE [LARGE SCALE GENOMIC DNA]</scope>
</reference>
<keyword evidence="2" id="KW-0813">Transport</keyword>